<comment type="caution">
    <text evidence="15">Lacks conserved residue(s) required for the propagation of feature annotation.</text>
</comment>
<dbReference type="AlphaFoldDB" id="A0A671Y5R8"/>
<keyword evidence="20" id="KW-1185">Reference proteome</keyword>
<comment type="catalytic activity">
    <reaction evidence="14">
        <text>L-thyroxine sulfate(out) = L-thyroxine sulfate(in)</text>
        <dbReference type="Rhea" id="RHEA:73311"/>
        <dbReference type="ChEBI" id="CHEBI:176512"/>
    </reaction>
</comment>
<evidence type="ECO:0000256" key="16">
    <source>
        <dbReference type="SAM" id="MobiDB-lite"/>
    </source>
</evidence>
<evidence type="ECO:0000259" key="17">
    <source>
        <dbReference type="PROSITE" id="PS50850"/>
    </source>
</evidence>
<dbReference type="Gene3D" id="1.20.1250.20">
    <property type="entry name" value="MFS general substrate transporter like domains"/>
    <property type="match status" value="1"/>
</dbReference>
<dbReference type="GO" id="GO:0043252">
    <property type="term" value="P:sodium-independent organic anion transport"/>
    <property type="evidence" value="ECO:0007669"/>
    <property type="project" value="TreeGrafter"/>
</dbReference>
<keyword evidence="8 15" id="KW-0406">Ion transport</keyword>
<reference evidence="19" key="3">
    <citation type="submission" date="2025-09" db="UniProtKB">
        <authorList>
            <consortium name="Ensembl"/>
        </authorList>
    </citation>
    <scope>IDENTIFICATION</scope>
</reference>
<protein>
    <recommendedName>
        <fullName evidence="15">Solute carrier organic anion transporter family member</fullName>
    </recommendedName>
</protein>
<feature type="transmembrane region" description="Helical" evidence="15">
    <location>
        <begin position="618"/>
        <end position="640"/>
    </location>
</feature>
<dbReference type="InterPro" id="IPR036058">
    <property type="entry name" value="Kazal_dom_sf"/>
</dbReference>
<dbReference type="OrthoDB" id="5062115at2759"/>
<dbReference type="GO" id="GO:0015125">
    <property type="term" value="F:bile acid transmembrane transporter activity"/>
    <property type="evidence" value="ECO:0007669"/>
    <property type="project" value="TreeGrafter"/>
</dbReference>
<keyword evidence="3 15" id="KW-0813">Transport</keyword>
<evidence type="ECO:0000256" key="5">
    <source>
        <dbReference type="ARBA" id="ARBA00022692"/>
    </source>
</evidence>
<dbReference type="InterPro" id="IPR002350">
    <property type="entry name" value="Kazal_dom"/>
</dbReference>
<evidence type="ECO:0000256" key="7">
    <source>
        <dbReference type="ARBA" id="ARBA00023055"/>
    </source>
</evidence>
<feature type="transmembrane region" description="Helical" evidence="15">
    <location>
        <begin position="85"/>
        <end position="106"/>
    </location>
</feature>
<keyword evidence="9 15" id="KW-0472">Membrane</keyword>
<dbReference type="Pfam" id="PF03137">
    <property type="entry name" value="OATP"/>
    <property type="match status" value="1"/>
</dbReference>
<feature type="compositionally biased region" description="Basic and acidic residues" evidence="16">
    <location>
        <begin position="676"/>
        <end position="687"/>
    </location>
</feature>
<dbReference type="PROSITE" id="PS50850">
    <property type="entry name" value="MFS"/>
    <property type="match status" value="1"/>
</dbReference>
<gene>
    <name evidence="19" type="primary">LOC115595510</name>
</gene>
<dbReference type="FunFam" id="3.30.60.30:FF:000048">
    <property type="entry name" value="Solute carrier organic anion transporter family member"/>
    <property type="match status" value="1"/>
</dbReference>
<dbReference type="SUPFAM" id="SSF103473">
    <property type="entry name" value="MFS general substrate transporter"/>
    <property type="match status" value="1"/>
</dbReference>
<evidence type="ECO:0000313" key="19">
    <source>
        <dbReference type="Ensembl" id="ENSSAUP00010058436.1"/>
    </source>
</evidence>
<evidence type="ECO:0000256" key="4">
    <source>
        <dbReference type="ARBA" id="ARBA00022475"/>
    </source>
</evidence>
<dbReference type="InterPro" id="IPR020846">
    <property type="entry name" value="MFS_dom"/>
</dbReference>
<evidence type="ECO:0000256" key="11">
    <source>
        <dbReference type="ARBA" id="ARBA00023180"/>
    </source>
</evidence>
<dbReference type="SUPFAM" id="SSF100895">
    <property type="entry name" value="Kazal-type serine protease inhibitors"/>
    <property type="match status" value="1"/>
</dbReference>
<reference evidence="19" key="2">
    <citation type="submission" date="2025-08" db="UniProtKB">
        <authorList>
            <consortium name="Ensembl"/>
        </authorList>
    </citation>
    <scope>IDENTIFICATION</scope>
</reference>
<evidence type="ECO:0000256" key="9">
    <source>
        <dbReference type="ARBA" id="ARBA00023136"/>
    </source>
</evidence>
<evidence type="ECO:0000256" key="3">
    <source>
        <dbReference type="ARBA" id="ARBA00022448"/>
    </source>
</evidence>
<name>A0A671Y5R8_SPAAU</name>
<evidence type="ECO:0000256" key="15">
    <source>
        <dbReference type="RuleBase" id="RU362056"/>
    </source>
</evidence>
<evidence type="ECO:0000256" key="2">
    <source>
        <dbReference type="ARBA" id="ARBA00009657"/>
    </source>
</evidence>
<dbReference type="PANTHER" id="PTHR11388">
    <property type="entry name" value="ORGANIC ANION TRANSPORTER"/>
    <property type="match status" value="1"/>
</dbReference>
<dbReference type="GO" id="GO:0016323">
    <property type="term" value="C:basolateral plasma membrane"/>
    <property type="evidence" value="ECO:0007669"/>
    <property type="project" value="TreeGrafter"/>
</dbReference>
<dbReference type="GeneID" id="115595510"/>
<accession>A0A671Y5R8</accession>
<keyword evidence="11" id="KW-0325">Glycoprotein</keyword>
<comment type="similarity">
    <text evidence="2 15">Belongs to the organo anion transporter (TC 2.A.60) family.</text>
</comment>
<evidence type="ECO:0000256" key="13">
    <source>
        <dbReference type="ARBA" id="ARBA00051340"/>
    </source>
</evidence>
<dbReference type="PANTHER" id="PTHR11388:SF89">
    <property type="entry name" value="SOLUTE CARRIER ORGANIC ANION TRANSPORTER FAMILY MEMBER 1B3"/>
    <property type="match status" value="1"/>
</dbReference>
<dbReference type="InterPro" id="IPR036259">
    <property type="entry name" value="MFS_trans_sf"/>
</dbReference>
<keyword evidence="4" id="KW-1003">Cell membrane</keyword>
<feature type="transmembrane region" description="Helical" evidence="15">
    <location>
        <begin position="57"/>
        <end position="78"/>
    </location>
</feature>
<reference evidence="19" key="1">
    <citation type="submission" date="2021-04" db="EMBL/GenBank/DDBJ databases">
        <authorList>
            <consortium name="Wellcome Sanger Institute Data Sharing"/>
        </authorList>
    </citation>
    <scope>NUCLEOTIDE SEQUENCE [LARGE SCALE GENOMIC DNA]</scope>
</reference>
<dbReference type="GO" id="GO:0006811">
    <property type="term" value="P:monoatomic ion transport"/>
    <property type="evidence" value="ECO:0007669"/>
    <property type="project" value="UniProtKB-KW"/>
</dbReference>
<keyword evidence="5 15" id="KW-0812">Transmembrane</keyword>
<feature type="transmembrane region" description="Helical" evidence="15">
    <location>
        <begin position="404"/>
        <end position="423"/>
    </location>
</feature>
<dbReference type="GeneTree" id="ENSGT01150000286901"/>
<keyword evidence="10" id="KW-1015">Disulfide bond</keyword>
<dbReference type="Proteomes" id="UP000472265">
    <property type="component" value="Chromosome 14"/>
</dbReference>
<comment type="catalytic activity">
    <reaction evidence="12">
        <text>3,3',5'-triiodo-L-thyronine(out) = 3,3',5'-triiodo-L-thyronine(in)</text>
        <dbReference type="Rhea" id="RHEA:71815"/>
        <dbReference type="ChEBI" id="CHEBI:57261"/>
    </reaction>
</comment>
<dbReference type="NCBIfam" id="TIGR00805">
    <property type="entry name" value="oat"/>
    <property type="match status" value="1"/>
</dbReference>
<evidence type="ECO:0000256" key="10">
    <source>
        <dbReference type="ARBA" id="ARBA00023157"/>
    </source>
</evidence>
<feature type="region of interest" description="Disordered" evidence="16">
    <location>
        <begin position="660"/>
        <end position="687"/>
    </location>
</feature>
<dbReference type="GO" id="GO:0015347">
    <property type="term" value="F:sodium-independent organic anion transmembrane transporter activity"/>
    <property type="evidence" value="ECO:0007669"/>
    <property type="project" value="TreeGrafter"/>
</dbReference>
<evidence type="ECO:0000259" key="18">
    <source>
        <dbReference type="PROSITE" id="PS51465"/>
    </source>
</evidence>
<keyword evidence="6 15" id="KW-1133">Transmembrane helix</keyword>
<feature type="transmembrane region" description="Helical" evidence="15">
    <location>
        <begin position="196"/>
        <end position="220"/>
    </location>
</feature>
<evidence type="ECO:0000256" key="12">
    <source>
        <dbReference type="ARBA" id="ARBA00050960"/>
    </source>
</evidence>
<dbReference type="RefSeq" id="XP_030295956.1">
    <property type="nucleotide sequence ID" value="XM_030440096.1"/>
</dbReference>
<feature type="transmembrane region" description="Helical" evidence="15">
    <location>
        <begin position="246"/>
        <end position="268"/>
    </location>
</feature>
<evidence type="ECO:0000256" key="8">
    <source>
        <dbReference type="ARBA" id="ARBA00023065"/>
    </source>
</evidence>
<evidence type="ECO:0000256" key="1">
    <source>
        <dbReference type="ARBA" id="ARBA00004651"/>
    </source>
</evidence>
<dbReference type="Pfam" id="PF07648">
    <property type="entry name" value="Kazal_2"/>
    <property type="match status" value="1"/>
</dbReference>
<feature type="transmembrane region" description="Helical" evidence="15">
    <location>
        <begin position="332"/>
        <end position="353"/>
    </location>
</feature>
<dbReference type="Ensembl" id="ENSSAUT00010061332.1">
    <property type="protein sequence ID" value="ENSSAUP00010058436.1"/>
    <property type="gene ID" value="ENSSAUG00010023772.1"/>
</dbReference>
<keyword evidence="7" id="KW-0445">Lipid transport</keyword>
<dbReference type="InterPro" id="IPR004156">
    <property type="entry name" value="OATP"/>
</dbReference>
<proteinExistence type="inferred from homology"/>
<evidence type="ECO:0000256" key="14">
    <source>
        <dbReference type="ARBA" id="ARBA00052624"/>
    </source>
</evidence>
<feature type="domain" description="Kazal-like" evidence="18">
    <location>
        <begin position="448"/>
        <end position="503"/>
    </location>
</feature>
<feature type="transmembrane region" description="Helical" evidence="15">
    <location>
        <begin position="369"/>
        <end position="392"/>
    </location>
</feature>
<evidence type="ECO:0000313" key="20">
    <source>
        <dbReference type="Proteomes" id="UP000472265"/>
    </source>
</evidence>
<sequence>MSVESKKTREACCSKLKLFLASMALVFFAKAFGGAYMKSSITQIERRFDIPSSLIGVIDGSFEMGNLLVIAFVSYFGAKLHRPRLIAIGCVIMATGSYLIALPHFLQGPYKYETSVSHSISVNSSESALPCHSNHSLSEDETPDVETRTACEKAAGSSLWIYVFLGNMLRGIGETPIMPLGVSYLDDFSREENTPFYLACIHTVGILGPMFGFMLGSYLAKIYVDIGSVDLDGVTINYKDSRWVGAWWLGFIVTGTIIMLSSIPFWFLPKSLPKQGEEESQSKSTELATVAEQGNFLPEENQDHEEKEKPVTFQELAKDFVPSLRRLFKNTIFTLMILTYLVSVNGFIGMITFKPKFLEQVYGQSASKAIFLIGILNLPAVALGIITGGFVLKRFKLGVIGAARVAFAASVGSLCLLSIQVFISCDNAEVAGLTVSYQGDTQVSYNQQTLLSQCNMGCSCSMKHWDPVCAYNGMTYASPCLAGCQTSTGTGREMVFHNCTCVGEMKSPAMNMSAVLGQCPRKTDCDRIFKIYMALSVTGSFISACGGTPGYIVMLRSIQPDLKALALGMQTLIVRTLGGIPPPIYFGALIDRTCLKWGTKQCGGRGACRLYDANAFRMTFMGLITGLYLLSNMLWGNLYLKIVKRQKKLALRNQAKENGLEGESRANGHASINIDTNKDDTDKESTI</sequence>
<comment type="catalytic activity">
    <reaction evidence="13">
        <text>L-thyroxine(out) = L-thyroxine(in)</text>
        <dbReference type="Rhea" id="RHEA:71819"/>
        <dbReference type="ChEBI" id="CHEBI:58448"/>
    </reaction>
</comment>
<comment type="subcellular location">
    <subcellularLocation>
        <location evidence="1 15">Cell membrane</location>
        <topology evidence="1 15">Multi-pass membrane protein</topology>
    </subcellularLocation>
</comment>
<feature type="domain" description="Major facilitator superfamily (MFS) profile" evidence="17">
    <location>
        <begin position="19"/>
        <end position="648"/>
    </location>
</feature>
<evidence type="ECO:0000256" key="6">
    <source>
        <dbReference type="ARBA" id="ARBA00022989"/>
    </source>
</evidence>
<organism evidence="19 20">
    <name type="scientific">Sparus aurata</name>
    <name type="common">Gilthead sea bream</name>
    <dbReference type="NCBI Taxonomy" id="8175"/>
    <lineage>
        <taxon>Eukaryota</taxon>
        <taxon>Metazoa</taxon>
        <taxon>Chordata</taxon>
        <taxon>Craniata</taxon>
        <taxon>Vertebrata</taxon>
        <taxon>Euteleostomi</taxon>
        <taxon>Actinopterygii</taxon>
        <taxon>Neopterygii</taxon>
        <taxon>Teleostei</taxon>
        <taxon>Neoteleostei</taxon>
        <taxon>Acanthomorphata</taxon>
        <taxon>Eupercaria</taxon>
        <taxon>Spariformes</taxon>
        <taxon>Sparidae</taxon>
        <taxon>Sparus</taxon>
    </lineage>
</organism>
<dbReference type="CTD" id="326845"/>
<dbReference type="PROSITE" id="PS51465">
    <property type="entry name" value="KAZAL_2"/>
    <property type="match status" value="1"/>
</dbReference>